<gene>
    <name evidence="11" type="ORF">ACFO1S_02780</name>
</gene>
<keyword evidence="7" id="KW-0136">Cellulose degradation</keyword>
<comment type="caution">
    <text evidence="11">The sequence shown here is derived from an EMBL/GenBank/DDBJ whole genome shotgun (WGS) entry which is preliminary data.</text>
</comment>
<feature type="active site" evidence="5">
    <location>
        <position position="418"/>
    </location>
</feature>
<feature type="transmembrane region" description="Helical" evidence="8">
    <location>
        <begin position="12"/>
        <end position="31"/>
    </location>
</feature>
<dbReference type="InterPro" id="IPR036116">
    <property type="entry name" value="FN3_sf"/>
</dbReference>
<evidence type="ECO:0000313" key="12">
    <source>
        <dbReference type="Proteomes" id="UP001595755"/>
    </source>
</evidence>
<keyword evidence="3 5" id="KW-0326">Glycosidase</keyword>
<dbReference type="SUPFAM" id="SSF49384">
    <property type="entry name" value="Carbohydrate-binding domain"/>
    <property type="match status" value="2"/>
</dbReference>
<dbReference type="InterPro" id="IPR012341">
    <property type="entry name" value="6hp_glycosidase-like_sf"/>
</dbReference>
<dbReference type="InterPro" id="IPR008928">
    <property type="entry name" value="6-hairpin_glycosidase_sf"/>
</dbReference>
<reference evidence="12" key="1">
    <citation type="journal article" date="2019" name="Int. J. Syst. Evol. Microbiol.">
        <title>The Global Catalogue of Microorganisms (GCM) 10K type strain sequencing project: providing services to taxonomists for standard genome sequencing and annotation.</title>
        <authorList>
            <consortium name="The Broad Institute Genomics Platform"/>
            <consortium name="The Broad Institute Genome Sequencing Center for Infectious Disease"/>
            <person name="Wu L."/>
            <person name="Ma J."/>
        </authorList>
    </citation>
    <scope>NUCLEOTIDE SEQUENCE [LARGE SCALE GENOMIC DNA]</scope>
    <source>
        <strain evidence="12">CGMCC 4.1641</strain>
    </source>
</reference>
<dbReference type="SMART" id="SM00060">
    <property type="entry name" value="FN3"/>
    <property type="match status" value="1"/>
</dbReference>
<dbReference type="PROSITE" id="PS00592">
    <property type="entry name" value="GH9_2"/>
    <property type="match status" value="1"/>
</dbReference>
<comment type="similarity">
    <text evidence="5 7">Belongs to the glycosyl hydrolase 9 (cellulase E) family.</text>
</comment>
<dbReference type="CDD" id="cd00063">
    <property type="entry name" value="FN3"/>
    <property type="match status" value="1"/>
</dbReference>
<dbReference type="Pfam" id="PF00041">
    <property type="entry name" value="fn3"/>
    <property type="match status" value="1"/>
</dbReference>
<sequence>MKSAGRFRRWGSFALAVSMGWTGIAGIIGFADRASADSTYNYAEVLQKSMYFYEAQRAGDLPSNNRVQWRGDSALSDGSDVGLDLTGGWYDAGDHVKFGLPMAYTTTMLAWSAQEYGDAYTQTGQMDELLANIKWVTDYLIKAHPSPNVLYGQVGNGGADHAYWGPPETMTMARPSYKIDAACPGSDLAGETAAALAASSIVFASSQPSYAATLLTHAEQLFQFADTYRGKYSDCIQDAQGFYNSFSGYYDELAWAGVWLYLATNDSSYLTYAENMTQNFKKENYGNSPYWEYKWGLAWDDKHYAVQLLLAKLTNKAVYKTNVERSFDYWTTGTSDNERIAYTPGGLAWLDQWGSLRYASNMSFLAFVYSDWLETTNPGKAQTLRNFGITQINYALGDNPSNRSYVVGFGNNPPINPHHRSAHGSIVGSIQNPTNNRNILYGALVGGPGSSDNYTDDRSNYFNNEVATDYNAGFTGAIAKMYLMFGGTPLANFPQPVSQPDEMFVEAKANTYSPGSTSIDAYLNNASVLPPRASSKLSFRYFVDLSELLQGGYTAADVTVRKDNAGGAAISNLLHWSGTLYYVNVDFTGTNIYPGDINKYRKQTTFTLNVPNGAPWNTANDPSHQGLGSASHQKTAHIPVYENGVRVFGSEPDIGNPTVPGAPTGVAATAGDGQATINWSASSGATGYHVKRSTTSGGPYTAVATSVAGTSYTNTGLTNGTTYYYVVTAVNAAGESAASAQASVTPQAPATGGGLVVQYKAGDTNATDNQIKPHLNLKNTGTTAVSLSNVKVRYYFTKEGSAGMNAWIDWAQIGGTNIQVTFGSAAGTGADTYAELTFTAGAGTLAPGAQTGDIQLRMAKTDWTNFNEANDYSFDPTKTAYADWSKTTLYMNGTLVWGAEP</sequence>
<protein>
    <recommendedName>
        <fullName evidence="7">Endoglucanase</fullName>
        <ecNumber evidence="7">3.2.1.4</ecNumber>
    </recommendedName>
</protein>
<evidence type="ECO:0000313" key="11">
    <source>
        <dbReference type="EMBL" id="MFC4302366.1"/>
    </source>
</evidence>
<dbReference type="Pfam" id="PF00942">
    <property type="entry name" value="CBM_3"/>
    <property type="match status" value="2"/>
</dbReference>
<accession>A0ABV8S4C7</accession>
<keyword evidence="8" id="KW-0812">Transmembrane</keyword>
<dbReference type="PROSITE" id="PS50853">
    <property type="entry name" value="FN3"/>
    <property type="match status" value="1"/>
</dbReference>
<dbReference type="InterPro" id="IPR013783">
    <property type="entry name" value="Ig-like_fold"/>
</dbReference>
<dbReference type="Gene3D" id="2.60.40.10">
    <property type="entry name" value="Immunoglobulins"/>
    <property type="match status" value="1"/>
</dbReference>
<evidence type="ECO:0000259" key="9">
    <source>
        <dbReference type="PROSITE" id="PS50853"/>
    </source>
</evidence>
<dbReference type="SMART" id="SM01067">
    <property type="entry name" value="CBM_3"/>
    <property type="match status" value="2"/>
</dbReference>
<keyword evidence="4 5" id="KW-0624">Polysaccharide degradation</keyword>
<evidence type="ECO:0000256" key="5">
    <source>
        <dbReference type="PROSITE-ProRule" id="PRU10059"/>
    </source>
</evidence>
<dbReference type="Pfam" id="PF00759">
    <property type="entry name" value="Glyco_hydro_9"/>
    <property type="match status" value="1"/>
</dbReference>
<dbReference type="InterPro" id="IPR003961">
    <property type="entry name" value="FN3_dom"/>
</dbReference>
<dbReference type="PROSITE" id="PS00698">
    <property type="entry name" value="GH9_3"/>
    <property type="match status" value="1"/>
</dbReference>
<dbReference type="PROSITE" id="PS51172">
    <property type="entry name" value="CBM3"/>
    <property type="match status" value="2"/>
</dbReference>
<proteinExistence type="inferred from homology"/>
<dbReference type="SUPFAM" id="SSF48208">
    <property type="entry name" value="Six-hairpin glycosidases"/>
    <property type="match status" value="1"/>
</dbReference>
<feature type="active site" evidence="6">
    <location>
        <position position="465"/>
    </location>
</feature>
<dbReference type="PANTHER" id="PTHR22298">
    <property type="entry name" value="ENDO-1,4-BETA-GLUCANASE"/>
    <property type="match status" value="1"/>
</dbReference>
<organism evidence="11 12">
    <name type="scientific">Cohnella boryungensis</name>
    <dbReference type="NCBI Taxonomy" id="768479"/>
    <lineage>
        <taxon>Bacteria</taxon>
        <taxon>Bacillati</taxon>
        <taxon>Bacillota</taxon>
        <taxon>Bacilli</taxon>
        <taxon>Bacillales</taxon>
        <taxon>Paenibacillaceae</taxon>
        <taxon>Cohnella</taxon>
    </lineage>
</organism>
<evidence type="ECO:0000256" key="4">
    <source>
        <dbReference type="ARBA" id="ARBA00023326"/>
    </source>
</evidence>
<dbReference type="InterPro" id="IPR001956">
    <property type="entry name" value="CBM3"/>
</dbReference>
<evidence type="ECO:0000256" key="8">
    <source>
        <dbReference type="SAM" id="Phobius"/>
    </source>
</evidence>
<dbReference type="EC" id="3.2.1.4" evidence="7"/>
<dbReference type="InterPro" id="IPR036966">
    <property type="entry name" value="CBM3_sf"/>
</dbReference>
<dbReference type="InterPro" id="IPR018221">
    <property type="entry name" value="Glyco_hydro_9_His_AS"/>
</dbReference>
<evidence type="ECO:0000259" key="10">
    <source>
        <dbReference type="PROSITE" id="PS51172"/>
    </source>
</evidence>
<dbReference type="Gene3D" id="2.60.40.710">
    <property type="entry name" value="Endoglucanase-like"/>
    <property type="match status" value="2"/>
</dbReference>
<evidence type="ECO:0000256" key="1">
    <source>
        <dbReference type="ARBA" id="ARBA00022801"/>
    </source>
</evidence>
<dbReference type="InterPro" id="IPR001701">
    <property type="entry name" value="Glyco_hydro_9"/>
</dbReference>
<dbReference type="EMBL" id="JBHSED010000003">
    <property type="protein sequence ID" value="MFC4302366.1"/>
    <property type="molecule type" value="Genomic_DNA"/>
</dbReference>
<dbReference type="Gene3D" id="1.50.10.10">
    <property type="match status" value="1"/>
</dbReference>
<dbReference type="RefSeq" id="WP_378126198.1">
    <property type="nucleotide sequence ID" value="NZ_JBHSED010000003.1"/>
</dbReference>
<feature type="domain" description="CBM3" evidence="10">
    <location>
        <begin position="498"/>
        <end position="653"/>
    </location>
</feature>
<evidence type="ECO:0000256" key="2">
    <source>
        <dbReference type="ARBA" id="ARBA00023277"/>
    </source>
</evidence>
<dbReference type="SUPFAM" id="SSF49265">
    <property type="entry name" value="Fibronectin type III"/>
    <property type="match status" value="1"/>
</dbReference>
<feature type="active site" evidence="6">
    <location>
        <position position="456"/>
    </location>
</feature>
<dbReference type="GO" id="GO:0016787">
    <property type="term" value="F:hydrolase activity"/>
    <property type="evidence" value="ECO:0007669"/>
    <property type="project" value="UniProtKB-KW"/>
</dbReference>
<dbReference type="InterPro" id="IPR008965">
    <property type="entry name" value="CBM2/CBM3_carb-bd_dom_sf"/>
</dbReference>
<dbReference type="Proteomes" id="UP001595755">
    <property type="component" value="Unassembled WGS sequence"/>
</dbReference>
<comment type="catalytic activity">
    <reaction evidence="7">
        <text>Endohydrolysis of (1-&gt;4)-beta-D-glucosidic linkages in cellulose, lichenin and cereal beta-D-glucans.</text>
        <dbReference type="EC" id="3.2.1.4"/>
    </reaction>
</comment>
<feature type="domain" description="Fibronectin type-III" evidence="9">
    <location>
        <begin position="659"/>
        <end position="749"/>
    </location>
</feature>
<keyword evidence="8" id="KW-0472">Membrane</keyword>
<keyword evidence="12" id="KW-1185">Reference proteome</keyword>
<dbReference type="InterPro" id="IPR033126">
    <property type="entry name" value="Glyco_hydro_9_Asp/Glu_AS"/>
</dbReference>
<evidence type="ECO:0000256" key="7">
    <source>
        <dbReference type="RuleBase" id="RU361166"/>
    </source>
</evidence>
<keyword evidence="1 5" id="KW-0378">Hydrolase</keyword>
<keyword evidence="8" id="KW-1133">Transmembrane helix</keyword>
<evidence type="ECO:0000256" key="6">
    <source>
        <dbReference type="PROSITE-ProRule" id="PRU10060"/>
    </source>
</evidence>
<keyword evidence="2 5" id="KW-0119">Carbohydrate metabolism</keyword>
<evidence type="ECO:0000256" key="3">
    <source>
        <dbReference type="ARBA" id="ARBA00023295"/>
    </source>
</evidence>
<name>A0ABV8S4C7_9BACL</name>
<feature type="domain" description="CBM3" evidence="10">
    <location>
        <begin position="751"/>
        <end position="901"/>
    </location>
</feature>